<dbReference type="HAMAP" id="MF_04083">
    <property type="entry name" value="HIV_ENV"/>
    <property type="match status" value="1"/>
</dbReference>
<evidence type="ECO:0000256" key="28">
    <source>
        <dbReference type="ARBA" id="ARBA00023180"/>
    </source>
</evidence>
<keyword evidence="25 32" id="KW-0472">Membrane</keyword>
<keyword evidence="19 32" id="KW-1043">Host membrane</keyword>
<evidence type="ECO:0000256" key="17">
    <source>
        <dbReference type="ARBA" id="ARBA00022804"/>
    </source>
</evidence>
<evidence type="ECO:0000313" key="37">
    <source>
        <dbReference type="EMBL" id="ARM49903.1"/>
    </source>
</evidence>
<evidence type="ECO:0000256" key="11">
    <source>
        <dbReference type="ARBA" id="ARBA00022581"/>
    </source>
</evidence>
<comment type="function">
    <text evidence="32">Transmembrane protein gp41: Acts as a class I viral fusion protein. Under the current model, the protein has at least 3 conformational states: pre-fusion native state, pre-hairpin intermediate state, and post-fusion hairpin state. During fusion of viral and target intracellular membranes, the coiled coil regions (heptad repeats) assume a trimer-of-hairpins structure, positioning the fusion peptide in close proximity to the C-terminal region of the ectodomain. The formation of this structure appears to drive apposition and subsequent fusion of viral and target cell membranes. Complete fusion occurs in host cell endosomes and is dynamin-dependent, however some lipid transfer might occur at the plasma membrane. The virus undergoes clathrin-dependent internalization long before endosomal fusion, thus minimizing the surface exposure of conserved viral epitopes during fusion and reducing the efficacy of inhibitors targeting these epitopes. Membranes fusion leads to delivery of the nucleocapsid into the cytoplasm.</text>
</comment>
<comment type="subcellular location">
    <molecule>Surface protein gp120</molecule>
    <subcellularLocation>
        <location evidence="32">Virion membrane</location>
        <topology evidence="32">Peripheral membrane protein</topology>
    </subcellularLocation>
    <subcellularLocation>
        <location evidence="32">Host cell membrane</location>
        <topology evidence="32">Peripheral membrane protein</topology>
    </subcellularLocation>
    <subcellularLocation>
        <location evidence="32">Host endosome membrane</location>
        <topology evidence="32">Single-pass type I membrane protein</topology>
    </subcellularLocation>
    <text evidence="32">The surface protein is not anchored to the viral envelope, but associates with the extravirion surface through its binding to TM. It is probably concentrated at the site of budding and incorporated into the virions possibly by contacts between the cytoplasmic tail of Env and the N-terminus of Gag.</text>
</comment>
<feature type="disulfide bond" evidence="32">
    <location>
        <begin position="584"/>
        <end position="590"/>
    </location>
</feature>
<organismHost>
    <name type="scientific">Homo sapiens</name>
    <name type="common">Human</name>
    <dbReference type="NCBI Taxonomy" id="9606"/>
</organismHost>
<keyword evidence="10 32" id="KW-1165">Clathrin-mediated endocytosis of virus by host</keyword>
<feature type="topological domain" description="Cytoplasmic" evidence="32">
    <location>
        <begin position="692"/>
        <end position="849"/>
    </location>
</feature>
<comment type="PTM">
    <text evidence="32">Highly glycosylated by host. The high number of glycan on the protein is reffered to as 'glycan shield' because it contributes to hide protein sequence from adaptive immune system.</text>
</comment>
<keyword evidence="30 32" id="KW-0449">Lipoprotein</keyword>
<comment type="PTM">
    <text evidence="32">Palmitoylation of the transmembrane protein and of Env polyprotein (prior to its proteolytic cleavage) is essential for their association with host cell membrane lipid rafts. Palmitoylation is therefore required for envelope trafficking to classical lipid rafts, but not for viral replication.</text>
</comment>
<feature type="region of interest" description="MPER; binding to GalCer" evidence="32">
    <location>
        <begin position="648"/>
        <end position="669"/>
    </location>
</feature>
<keyword evidence="20 32" id="KW-0261">Viral envelope protein</keyword>
<dbReference type="GO" id="GO:0075512">
    <property type="term" value="P:clathrin-dependent endocytosis of virus by host cell"/>
    <property type="evidence" value="ECO:0007669"/>
    <property type="project" value="UniProtKB-UniRule"/>
</dbReference>
<keyword evidence="23 32" id="KW-1039">Host endosome</keyword>
<feature type="chain" id="PRO_5023305230" description="Transmembrane protein gp41" evidence="32">
    <location>
        <begin position="498"/>
        <end position="849"/>
    </location>
</feature>
<dbReference type="GO" id="GO:1903908">
    <property type="term" value="P:positive regulation of plasma membrane raft polarization"/>
    <property type="evidence" value="ECO:0007669"/>
    <property type="project" value="UniProtKB-UniRule"/>
</dbReference>
<keyword evidence="24 32" id="KW-0175">Coiled coil</keyword>
<evidence type="ECO:0000256" key="34">
    <source>
        <dbReference type="SAM" id="MobiDB-lite"/>
    </source>
</evidence>
<dbReference type="GO" id="GO:0020002">
    <property type="term" value="C:host cell plasma membrane"/>
    <property type="evidence" value="ECO:0007669"/>
    <property type="project" value="UniProtKB-SubCell"/>
</dbReference>
<comment type="subcellular location">
    <subcellularLocation>
        <location evidence="3">Host cell membrane</location>
        <topology evidence="3">Peripheral membrane protein</topology>
    </subcellularLocation>
    <subcellularLocation>
        <location evidence="1">Host cell membrane</location>
        <topology evidence="1">Single-pass type I membrane protein</topology>
    </subcellularLocation>
    <subcellularLocation>
        <location evidence="2">Host endosome membrane</location>
        <topology evidence="2">Peripheral membrane protein</topology>
    </subcellularLocation>
    <subcellularLocation>
        <location evidence="5">Host endosome membrane</location>
        <topology evidence="5">Single-pass type I membrane protein</topology>
    </subcellularLocation>
    <subcellularLocation>
        <location evidence="6">Virion membrane</location>
        <topology evidence="6">Peripheral membrane protein</topology>
    </subcellularLocation>
    <subcellularLocation>
        <location evidence="4">Virion membrane</location>
        <topology evidence="4">Single-pass type I membrane protein</topology>
    </subcellularLocation>
</comment>
<dbReference type="Pfam" id="PF00516">
    <property type="entry name" value="GP120"/>
    <property type="match status" value="1"/>
</dbReference>
<evidence type="ECO:0000256" key="1">
    <source>
        <dbReference type="ARBA" id="ARBA00004402"/>
    </source>
</evidence>
<comment type="function">
    <text evidence="32">Envelope glycoprotein gp160: Oligomerizes in the host endoplasmic reticulum into predominantly trimers. In a second time, gp160 transits in the host Golgi, where glycosylation is completed. The precursor is then proteolytically cleaved in the trans-Golgi and thereby activated by cellular furin or furin-like proteases to produce gp120 and gp41.</text>
</comment>
<feature type="short sequence motif" description="Di-leucine internalization motif" evidence="32">
    <location>
        <begin position="848"/>
        <end position="849"/>
    </location>
</feature>
<evidence type="ECO:0000256" key="21">
    <source>
        <dbReference type="ARBA" id="ARBA00022890"/>
    </source>
</evidence>
<comment type="domain">
    <text evidence="32">The CD4-binding region is targeted by the antibody b12.</text>
</comment>
<feature type="region of interest" description="CD4-binding loop" evidence="32">
    <location>
        <begin position="351"/>
        <end position="361"/>
    </location>
</feature>
<protein>
    <recommendedName>
        <fullName evidence="32">Envelope glycoprotein gp160</fullName>
    </recommendedName>
    <alternativeName>
        <fullName evidence="32">Env polyprotein</fullName>
    </alternativeName>
    <component>
        <recommendedName>
            <fullName evidence="32">Surface protein gp120</fullName>
            <shortName evidence="32">SU</shortName>
        </recommendedName>
        <alternativeName>
            <fullName evidence="32">Glycoprotein 120</fullName>
            <shortName evidence="32">gp120</shortName>
        </alternativeName>
    </component>
    <component>
        <recommendedName>
            <fullName evidence="32">Transmembrane protein gp41</fullName>
            <shortName evidence="32">TM</shortName>
        </recommendedName>
        <alternativeName>
            <fullName evidence="32">Glycoprotein 41</fullName>
            <shortName evidence="32">gp41</shortName>
        </alternativeName>
    </component>
</protein>
<evidence type="ECO:0000256" key="27">
    <source>
        <dbReference type="ARBA" id="ARBA00023157"/>
    </source>
</evidence>
<feature type="domain" description="Human immunodeficiency virus 1 envelope glycoprotein Gp120" evidence="35">
    <location>
        <begin position="130"/>
        <end position="497"/>
    </location>
</feature>
<comment type="domain">
    <text evidence="32">Some of the most genetically diverse regions of the viral genome are present in Env. They are called variable regions 1 through 5 (V1 through V5). Coreceptor usage of gp120 is determined mainly by the primary structure of the third variable region (V3) in the outer domain of gp120. The sequence of V3 determines which coreceptor, CCR5 and/or CXCR4 (corresponding to R5/macrophage, X4/T cell and R5X4/T cell and macrophage tropism), is used to trigger the fusion potential of the Env complex, and hence which cells the virus can infect. Binding to CCR5 involves a region adjacent in addition to V3.</text>
</comment>
<evidence type="ECO:0000256" key="6">
    <source>
        <dbReference type="ARBA" id="ARBA00004650"/>
    </source>
</evidence>
<evidence type="ECO:0000256" key="7">
    <source>
        <dbReference type="ARBA" id="ARBA00022506"/>
    </source>
</evidence>
<dbReference type="Gene3D" id="1.10.287.210">
    <property type="match status" value="1"/>
</dbReference>
<feature type="coiled-coil region" evidence="32">
    <location>
        <begin position="619"/>
        <end position="653"/>
    </location>
</feature>
<evidence type="ECO:0000256" key="9">
    <source>
        <dbReference type="ARBA" id="ARBA00022511"/>
    </source>
</evidence>
<dbReference type="InterPro" id="IPR036377">
    <property type="entry name" value="Gp120_core_sf"/>
</dbReference>
<dbReference type="InterPro" id="IPR000777">
    <property type="entry name" value="HIV1_Gp120"/>
</dbReference>
<dbReference type="GO" id="GO:0019064">
    <property type="term" value="P:fusion of virus membrane with host plasma membrane"/>
    <property type="evidence" value="ECO:0007669"/>
    <property type="project" value="UniProtKB-UniRule"/>
</dbReference>
<evidence type="ECO:0000256" key="13">
    <source>
        <dbReference type="ARBA" id="ARBA00022685"/>
    </source>
</evidence>
<keyword evidence="12 32" id="KW-1162">Viral penetration into host cytoplasm</keyword>
<feature type="lipid moiety-binding region" description="S-palmitoyl cysteine; by host" evidence="32">
    <location>
        <position position="830"/>
    </location>
</feature>
<dbReference type="Gene3D" id="2.170.40.20">
    <property type="entry name" value="Human immunodeficiency virus 1, Gp160, envelope glycoprotein"/>
    <property type="match status" value="2"/>
</dbReference>
<evidence type="ECO:0000256" key="29">
    <source>
        <dbReference type="ARBA" id="ARBA00023280"/>
    </source>
</evidence>
<dbReference type="InterPro" id="IPR000328">
    <property type="entry name" value="GP41-like"/>
</dbReference>
<dbReference type="GO" id="GO:0019082">
    <property type="term" value="P:viral protein processing"/>
    <property type="evidence" value="ECO:0007669"/>
    <property type="project" value="UniProtKB-UniRule"/>
</dbReference>
<feature type="domain" description="Retroviral envelope protein GP41-like" evidence="36">
    <location>
        <begin position="516"/>
        <end position="706"/>
    </location>
</feature>
<feature type="transmembrane region" description="Helical" evidence="33">
    <location>
        <begin position="664"/>
        <end position="691"/>
    </location>
</feature>
<comment type="function">
    <text evidence="32">Surface protein gp120: Attaches the virus to the host lymphoid cell by binding to the primary receptor CD4. This interaction induces a structural rearrangement creating a high affinity binding site for a chemokine coreceptor like CXCR4 and/or CCR5. Acts as a ligand for CD209/DC-SIGN and CLEC4M/DC-SIGNR, which are respectively found on dendritic cells (DCs), and on endothelial cells of liver sinusoids and lymph node sinuses. These interactions allow capture of viral particles at mucosal surfaces by these cells and subsequent transmission to permissive cells. HIV subverts the migration properties of dendritic cells to gain access to CD4+ T-cells in lymph nodes. Virus transmission to permissive T-cells occurs either in trans (without DCs infection, through viral capture and transmission), or in cis (following DCs productive infection, through the usual CD4-gp120 interaction), thereby inducing a robust infection. In trans infection, bound virions remain infectious over days and it is proposed that they are not degraded, but protected in non-lysosomal acidic organelles within the DCs close to the cell membrane thus contributing to the viral infectious potential during DCs' migration from the periphery to the lymphoid tissues. On arrival at lymphoid tissues, intact virions recycle back to DCs' cell surface allowing virus transmission to CD4+ T-cells.</text>
</comment>
<dbReference type="SUPFAM" id="SSF56502">
    <property type="entry name" value="gp120 core"/>
    <property type="match status" value="2"/>
</dbReference>
<evidence type="ECO:0000256" key="31">
    <source>
        <dbReference type="ARBA" id="ARBA00023296"/>
    </source>
</evidence>
<feature type="short sequence motif" description="YXXL motif; contains endocytosis signal" evidence="32">
    <location>
        <begin position="698"/>
        <end position="701"/>
    </location>
</feature>
<feature type="region of interest" description="Fusion peptide" evidence="32">
    <location>
        <begin position="498"/>
        <end position="518"/>
    </location>
</feature>
<evidence type="ECO:0000256" key="30">
    <source>
        <dbReference type="ARBA" id="ARBA00023288"/>
    </source>
</evidence>
<evidence type="ECO:0000256" key="22">
    <source>
        <dbReference type="ARBA" id="ARBA00022989"/>
    </source>
</evidence>
<feature type="transmembrane region" description="Helical" evidence="33">
    <location>
        <begin position="498"/>
        <end position="521"/>
    </location>
</feature>
<proteinExistence type="inferred from homology"/>
<dbReference type="FunFam" id="1.20.5.490:FF:000001">
    <property type="entry name" value="Envelope glycoprotein gp160"/>
    <property type="match status" value="1"/>
</dbReference>
<organism evidence="37">
    <name type="scientific">Human immunodeficiency virus type 1</name>
    <name type="common">HIV-1</name>
    <dbReference type="NCBI Taxonomy" id="11676"/>
    <lineage>
        <taxon>Viruses</taxon>
        <taxon>Riboviria</taxon>
        <taxon>Pararnavirae</taxon>
        <taxon>Artverviricota</taxon>
        <taxon>Revtraviricetes</taxon>
        <taxon>Ortervirales</taxon>
        <taxon>Retroviridae</taxon>
        <taxon>Orthoretrovirinae</taxon>
        <taxon>Lentivirus</taxon>
        <taxon>Lentivirus humimdef1</taxon>
    </lineage>
</organism>
<evidence type="ECO:0000256" key="5">
    <source>
        <dbReference type="ARBA" id="ARBA00004578"/>
    </source>
</evidence>
<dbReference type="EMBL" id="KX217707">
    <property type="protein sequence ID" value="ARM49903.1"/>
    <property type="molecule type" value="Genomic_RNA"/>
</dbReference>
<evidence type="ECO:0000256" key="33">
    <source>
        <dbReference type="RuleBase" id="RU363095"/>
    </source>
</evidence>
<dbReference type="GO" id="GO:0016020">
    <property type="term" value="C:membrane"/>
    <property type="evidence" value="ECO:0007669"/>
    <property type="project" value="UniProtKB-UniRule"/>
</dbReference>
<dbReference type="GO" id="GO:0055036">
    <property type="term" value="C:virion membrane"/>
    <property type="evidence" value="ECO:0007669"/>
    <property type="project" value="UniProtKB-SubCell"/>
</dbReference>
<evidence type="ECO:0000259" key="35">
    <source>
        <dbReference type="Pfam" id="PF00516"/>
    </source>
</evidence>
<evidence type="ECO:0000256" key="14">
    <source>
        <dbReference type="ARBA" id="ARBA00022692"/>
    </source>
</evidence>
<evidence type="ECO:0000256" key="10">
    <source>
        <dbReference type="ARBA" id="ARBA00022570"/>
    </source>
</evidence>
<dbReference type="FunFam" id="2.170.40.20:FF:000003">
    <property type="entry name" value="Envelope glycoprotein gp160"/>
    <property type="match status" value="1"/>
</dbReference>
<keyword evidence="27 32" id="KW-1015">Disulfide bond</keyword>
<keyword evidence="28 32" id="KW-0325">Glycoprotein</keyword>
<dbReference type="InterPro" id="IPR037527">
    <property type="entry name" value="Gp160"/>
</dbReference>
<dbReference type="GO" id="GO:0005198">
    <property type="term" value="F:structural molecule activity"/>
    <property type="evidence" value="ECO:0007669"/>
    <property type="project" value="UniProtKB-UniRule"/>
</dbReference>
<gene>
    <name evidence="32 37" type="primary">env</name>
</gene>
<reference evidence="37" key="1">
    <citation type="submission" date="2016-05" db="EMBL/GenBank/DDBJ databases">
        <title>Staged Induction of HIV-1 Glycan-Dependent Broadly Neutralizing Antibodies.</title>
        <authorList>
            <person name="Bonsignori M."/>
            <person name="Kreider E.F."/>
            <person name="Fera D."/>
            <person name="Meyerhoff R.R."/>
            <person name="Bradley T."/>
            <person name="Wiehe K."/>
            <person name="Alam S.M."/>
            <person name="Hwang K.-K."/>
            <person name="Saunders K.O."/>
            <person name="Xia S.-M."/>
            <person name="Zhang R."/>
            <person name="Gladden M."/>
            <person name="Monroe A."/>
            <person name="Pier B.W."/>
            <person name="Jette C.A."/>
            <person name="Kelsoe G."/>
            <person name="Louder M.K."/>
            <person name="Morris L."/>
            <person name="Kappes J."/>
            <person name="Wagh K."/>
            <person name="Kamanga G."/>
            <person name="Cohen M.S."/>
            <person name="Hraber P.T."/>
            <person name="Montefiori D.C."/>
            <person name="Trama A."/>
            <person name="Liao H.-X."/>
            <person name="Kepler T.B."/>
            <person name="Moody M.A."/>
            <person name="Gao F."/>
            <person name="Mascola J.R."/>
            <person name="Shaw G.M."/>
            <person name="Hahn B.H."/>
            <person name="Harrison S.C."/>
            <person name="Korber B."/>
            <person name="Haynes B.F."/>
        </authorList>
    </citation>
    <scope>NUCLEOTIDE SEQUENCE</scope>
    <source>
        <strain evidence="37">CH0848.3.d0893.10.12</strain>
    </source>
</reference>
<feature type="disulfide bond" evidence="32">
    <location>
        <begin position="217"/>
        <end position="228"/>
    </location>
</feature>
<dbReference type="FunFam" id="2.170.40.20:FF:000004">
    <property type="entry name" value="Envelope glycoprotein gp160"/>
    <property type="match status" value="1"/>
</dbReference>
<feature type="region of interest" description="Disordered" evidence="34">
    <location>
        <begin position="705"/>
        <end position="724"/>
    </location>
</feature>
<comment type="miscellaneous">
    <text evidence="32">HIV-1 lineages are divided in three main groups, M (for Major), O (for Outlier), and N (for New, or Non-M, Non-O). The vast majority of strains found worldwide belong to the group M. Group O seems to be endemic to and largely confined to Cameroon and neighboring countries in West Central Africa, where these viruses represent a small minority of HIV-1 strains. The group N is represented by a limited number of isolates from Cameroonian persons. The group M is further subdivided in 9 clades or subtypes (A to D, F to H, J and K).</text>
</comment>
<comment type="miscellaneous">
    <text evidence="32">Inhibitors targeting HIV-1 viral envelope proteins are used as antiretroviral drugs. Attachment of virions to the cell surface via non-specific interactions and CD4 binding can be blocked by inhibitors that include cyanovirin-N, cyclotriazadisulfonamide analogs, PRO 2000, TNX 355 and PRO 542. In addition, BMS 806 can block CD4-induced conformational changes. Env interactions with the coreceptor molecules can be targeted by CCR5 antagonists including SCH-D, maraviroc (UK 427857) and aplaviroc (GW 873140), and the CXCR4 antagonist AMD 070. Fusion of viral and cellular membranes can be inhibited by peptides such as enfuvirtide and tifuvirtide (T 1249). Resistance to inhibitors associated with mutations in Env are observed. Most of the time, single mutations confer only a modest reduction in drug susceptibility. Combination of several mutations is usually required to develop a high-level drug resistance.</text>
</comment>
<evidence type="ECO:0000256" key="15">
    <source>
        <dbReference type="ARBA" id="ARBA00022703"/>
    </source>
</evidence>
<evidence type="ECO:0000256" key="2">
    <source>
        <dbReference type="ARBA" id="ARBA00004433"/>
    </source>
</evidence>
<dbReference type="Gene3D" id="1.20.5.490">
    <property type="entry name" value="Single helix bin"/>
    <property type="match status" value="1"/>
</dbReference>
<dbReference type="GO" id="GO:0052031">
    <property type="term" value="P:symbiont-mediated perturbation of host defense response"/>
    <property type="evidence" value="ECO:0007669"/>
    <property type="project" value="UniProtKB-UniRule"/>
</dbReference>
<dbReference type="GO" id="GO:0039654">
    <property type="term" value="P:fusion of virus membrane with host endosome membrane"/>
    <property type="evidence" value="ECO:0007669"/>
    <property type="project" value="UniProtKB-UniRule"/>
</dbReference>
<keyword evidence="8 32" id="KW-1170">Fusion of virus membrane with host endosomal membrane</keyword>
<comment type="domain">
    <text evidence="32 33">The 17 amino acids long immunosuppressive region is present in many retroviral envelope proteins. Synthetic peptides derived from this relatively conserved sequence inhibit immune function in vitro and in vivo.</text>
</comment>
<evidence type="ECO:0000256" key="26">
    <source>
        <dbReference type="ARBA" id="ARBA00023139"/>
    </source>
</evidence>
<keyword evidence="7 32" id="KW-1168">Fusion of virus membrane with host membrane</keyword>
<dbReference type="GO" id="GO:0019031">
    <property type="term" value="C:viral envelope"/>
    <property type="evidence" value="ECO:0007669"/>
    <property type="project" value="UniProtKB-KW"/>
</dbReference>
<comment type="similarity">
    <text evidence="32">Belongs to the HIV-1 env protein family.</text>
</comment>
<feature type="disulfide bond" evidence="32">
    <location>
        <begin position="207"/>
        <end position="236"/>
    </location>
</feature>
<keyword evidence="16 32" id="KW-0732">Signal</keyword>
<dbReference type="GO" id="GO:0019062">
    <property type="term" value="P:virion attachment to host cell"/>
    <property type="evidence" value="ECO:0007669"/>
    <property type="project" value="UniProtKB-UniRule"/>
</dbReference>
<evidence type="ECO:0000256" key="23">
    <source>
        <dbReference type="ARBA" id="ARBA00023046"/>
    </source>
</evidence>
<keyword evidence="9 32" id="KW-1032">Host cell membrane</keyword>
<evidence type="ECO:0000256" key="20">
    <source>
        <dbReference type="ARBA" id="ARBA00022879"/>
    </source>
</evidence>
<evidence type="ECO:0000256" key="19">
    <source>
        <dbReference type="ARBA" id="ARBA00022870"/>
    </source>
</evidence>
<feature type="lipid moiety-binding region" description="S-palmitoyl cysteine; by host" evidence="32">
    <location>
        <position position="750"/>
    </location>
</feature>
<dbReference type="GO" id="GO:1903911">
    <property type="term" value="P:positive regulation of receptor clustering"/>
    <property type="evidence" value="ECO:0007669"/>
    <property type="project" value="UniProtKB-UniRule"/>
</dbReference>
<comment type="domain">
    <text evidence="32">The membrane proximal external region (MPER) present in gp41 is a tryptophan-rich region recognized by the antibodies 2F5, Z13, and 4E10. MPER seems to play a role in fusion.</text>
</comment>
<evidence type="ECO:0000256" key="4">
    <source>
        <dbReference type="ARBA" id="ARBA00004563"/>
    </source>
</evidence>
<dbReference type="CDD" id="cd09909">
    <property type="entry name" value="HIV-1-like_HR1-HR2"/>
    <property type="match status" value="1"/>
</dbReference>
<keyword evidence="11 32" id="KW-0945">Host-virus interaction</keyword>
<comment type="caution">
    <text evidence="32 33">Lacks conserved residue(s) required for the propagation of feature annotation.</text>
</comment>
<evidence type="ECO:0000256" key="12">
    <source>
        <dbReference type="ARBA" id="ARBA00022595"/>
    </source>
</evidence>
<evidence type="ECO:0000256" key="24">
    <source>
        <dbReference type="ARBA" id="ARBA00023054"/>
    </source>
</evidence>
<dbReference type="SUPFAM" id="SSF58069">
    <property type="entry name" value="Virus ectodomain"/>
    <property type="match status" value="1"/>
</dbReference>
<feature type="transmembrane region" description="Helical" evidence="33">
    <location>
        <begin position="6"/>
        <end position="24"/>
    </location>
</feature>
<comment type="subcellular location">
    <molecule>Transmembrane protein gp41</molecule>
    <subcellularLocation>
        <location evidence="32">Virion membrane</location>
        <topology evidence="32">Single-pass type I membrane protein</topology>
    </subcellularLocation>
    <subcellularLocation>
        <location evidence="32">Host cell membrane</location>
        <topology evidence="32">Single-pass type I membrane protein</topology>
    </subcellularLocation>
    <subcellularLocation>
        <location evidence="32">Host endosome membrane</location>
        <topology evidence="32">Single-pass type I membrane protein</topology>
    </subcellularLocation>
    <text evidence="32">It is probably concentrated at the site of budding and incorporated into the virions possibly by contacts between the cytoplasmic tail of Env and the N-terminus of Gag.</text>
</comment>
<evidence type="ECO:0000256" key="3">
    <source>
        <dbReference type="ARBA" id="ARBA00004505"/>
    </source>
</evidence>
<keyword evidence="22 32" id="KW-1133">Transmembrane helix</keyword>
<accession>A0A1W6ING0</accession>
<dbReference type="FunFam" id="1.10.287.210:FF:000001">
    <property type="entry name" value="Envelope glycoprotein gp160"/>
    <property type="match status" value="1"/>
</dbReference>
<keyword evidence="13 32" id="KW-0165">Cleavage on pair of basic residues</keyword>
<feature type="region of interest" description="Immunosuppression" evidence="32">
    <location>
        <begin position="560"/>
        <end position="578"/>
    </location>
</feature>
<comment type="PTM">
    <text evidence="32">Specific enzymatic cleavages in vivo yield mature proteins. Envelope glycoproteins are synthesized as a inactive precursor that is heavily N-glycosylated and processed likely by host cell furin in the Golgi to yield the mature SU and TM proteins. The cleavage site between SU and TM requires the minimal sequence [KR]-X-[KR]-R. About 2 of the 9 disulfide bonds of gp41 are reduced by P4HB/PDI, following binding to CD4 receptor.</text>
</comment>
<feature type="compositionally biased region" description="Basic and acidic residues" evidence="34">
    <location>
        <begin position="711"/>
        <end position="724"/>
    </location>
</feature>
<comment type="subunit">
    <text evidence="32">The mature envelope protein (Env) consists of a homotrimer of non-covalently associated gp120-gp41 heterodimers. The resulting complex protrudes from the virus surface as a spike. There seems to be as few as 10 spikes on the average virion. Surface protein gp120 interacts with host CD4, CCR5 and CXCR4. Gp120 also interacts with the C-type lectins CD209/DC-SIGN and CLEC4M/DC-SIGNR (collectively referred to as DC-SIGN(R)). Gp120 and gp41 interact with GalCer. Gp120 interacts with host ITGA4/ITGB7 complex; on CD4+ T-cells, this interaction results in rapid activation of integrin ITGAL/LFA-1, which facilitates efficient cell-to-cell spreading of HIV-1. Gp120 interacts with cell-associated heparan sulfate; this interaction increases virus infectivity on permissive cells and may be involved in infection of CD4- cells.</text>
</comment>
<keyword evidence="21 32" id="KW-1164">Virus endocytosis by host</keyword>
<evidence type="ECO:0000256" key="16">
    <source>
        <dbReference type="ARBA" id="ARBA00022729"/>
    </source>
</evidence>
<keyword evidence="29 32" id="KW-0899">Viral immunoevasion</keyword>
<evidence type="ECO:0000256" key="25">
    <source>
        <dbReference type="ARBA" id="ARBA00023136"/>
    </source>
</evidence>
<dbReference type="GO" id="GO:0044175">
    <property type="term" value="C:host cell endosome membrane"/>
    <property type="evidence" value="ECO:0007669"/>
    <property type="project" value="UniProtKB-SubCell"/>
</dbReference>
<evidence type="ECO:0000256" key="8">
    <source>
        <dbReference type="ARBA" id="ARBA00022510"/>
    </source>
</evidence>
<keyword evidence="31 32" id="KW-1160">Virus entry into host cell</keyword>
<feature type="disulfide bond" evidence="32">
    <location>
        <begin position="50"/>
        <end position="70"/>
    </location>
</feature>
<keyword evidence="14 32" id="KW-0812">Transmembrane</keyword>
<feature type="chain" id="PRO_5023305229" description="Envelope glycoprotein gp160" evidence="32">
    <location>
        <begin position="29"/>
        <end position="849"/>
    </location>
</feature>
<keyword evidence="17 32" id="KW-1161">Viral attachment to host cell</keyword>
<sequence>MGILKNYPQWWIWGILGFWMLMICNGKGKLWVTVYYGVPVWKEAKTTLFCASDAKAYEKEVHNVWATHACVPTDPSPQELVLGNVTENFNMWKNDMVDQMHEDIISLWDQSLKPCVKLTPLCVTLICSNTVNNRTVYEMKNCSFNTTTEIRDKEKKEYALFYRPDIVPLNENETSNTSEYRLINCNTSAVTQACPKVTFEPIPIHYCAPAGYAILKCNDETFNGTGPCSNVSTVQCTHGIRPVVSTQLLLNGSLAEKEIVIRSENLTNNAKIIIVQLNTSVEIVCTRPNNNTRKSVRIGPGQTFYATGDIIGEIRQAHCNISEEEWNDTLQKVGKELQKHFPNKTIEYKQSAGGDMEITTHSFNCGGEFFYCNTAKLFNGTYNGTDISTNSSATRNSTITLQCRIKQIINMWQGVGRAMYAPPIAGNITCKSNITGLLLTRDGGTNSSGKEEIFRPAGGDMRDNWRSELYKYKVVEIQPLGIAPTGAKRRVVEREKRAAGLGALFLGFLGAAGSTMGAASITLTVQARQLLSGIVQQQSNLLRAIEAQQHMLQLTVWGIKQLQARVLALERYLKDQQLLGMWGCSGKLICTTNVPWNTSWSNKSETDIWDNMTWMQWEREISNYTETIYKLLEDSQNQQERNEQDLLALDSWNSLWNWFNITKWLWYIKIFIMIVGGLIGLRIVFAVLSIVNRVRQGYSPLSLQTLTPNPREPDRLRGIEEEGGEQDRDRSIRLVSGFLPIVWDDLRSLCLFSYHRLRDFLLLAARVVELLGRSSLRGLQRGWEILKYLGSLVQYWGLELKKSAISLFDTIAIAVAEGTDRILEVIQRFCRAIRNIPTRIRQGFEASLL</sequence>
<evidence type="ECO:0000256" key="32">
    <source>
        <dbReference type="HAMAP-Rule" id="MF_04083"/>
    </source>
</evidence>
<keyword evidence="15 32" id="KW-0053">Apoptosis</keyword>
<comment type="domain">
    <text evidence="32">The YXXL motif is involved in determining the exact site of viral release at the surface of infected mononuclear cells and promotes endocytosis. YXXL and di-leucine endocytosis motifs interact directly or indirectly with the clathrin adapter complexes, opperate independently, and their activities are not additive.</text>
</comment>
<evidence type="ECO:0000259" key="36">
    <source>
        <dbReference type="Pfam" id="PF00517"/>
    </source>
</evidence>
<evidence type="ECO:0000256" key="18">
    <source>
        <dbReference type="ARBA" id="ARBA00022844"/>
    </source>
</evidence>
<keyword evidence="26 32" id="KW-0564">Palmitate</keyword>
<keyword evidence="18 32" id="KW-0946">Virion</keyword>
<name>A0A1W6ING0_HV1</name>
<dbReference type="Pfam" id="PF00517">
    <property type="entry name" value="GP41"/>
    <property type="match status" value="1"/>
</dbReference>
<feature type="site" description="Cleavage; by host furin" evidence="32">
    <location>
        <begin position="497"/>
        <end position="498"/>
    </location>
</feature>